<dbReference type="Proteomes" id="UP001164472">
    <property type="component" value="Chromosome"/>
</dbReference>
<dbReference type="AlphaFoldDB" id="A0A9E8HJI0"/>
<dbReference type="EMBL" id="CP101527">
    <property type="protein sequence ID" value="UZW75549.1"/>
    <property type="molecule type" value="Genomic_DNA"/>
</dbReference>
<dbReference type="PANTHER" id="PTHR42901">
    <property type="entry name" value="ALCOHOL DEHYDROGENASE"/>
    <property type="match status" value="1"/>
</dbReference>
<dbReference type="PRINTS" id="PR00081">
    <property type="entry name" value="GDHRDH"/>
</dbReference>
<dbReference type="PANTHER" id="PTHR42901:SF1">
    <property type="entry name" value="ALCOHOL DEHYDROGENASE"/>
    <property type="match status" value="1"/>
</dbReference>
<comment type="similarity">
    <text evidence="1 3">Belongs to the short-chain dehydrogenases/reductases (SDR) family.</text>
</comment>
<keyword evidence="2" id="KW-0560">Oxidoreductase</keyword>
<reference evidence="4" key="1">
    <citation type="submission" date="2022-07" db="EMBL/GenBank/DDBJ databases">
        <title>Alkalimarinus sp. nov., isolated from gut of a Alitta virens.</title>
        <authorList>
            <person name="Yang A.I."/>
            <person name="Shin N.-R."/>
        </authorList>
    </citation>
    <scope>NUCLEOTIDE SEQUENCE</scope>
    <source>
        <strain evidence="4">FA028</strain>
    </source>
</reference>
<dbReference type="InterPro" id="IPR002347">
    <property type="entry name" value="SDR_fam"/>
</dbReference>
<evidence type="ECO:0000313" key="4">
    <source>
        <dbReference type="EMBL" id="UZW75549.1"/>
    </source>
</evidence>
<evidence type="ECO:0000256" key="3">
    <source>
        <dbReference type="RuleBase" id="RU000363"/>
    </source>
</evidence>
<dbReference type="Gene3D" id="3.40.50.720">
    <property type="entry name" value="NAD(P)-binding Rossmann-like Domain"/>
    <property type="match status" value="1"/>
</dbReference>
<dbReference type="PRINTS" id="PR00080">
    <property type="entry name" value="SDRFAMILY"/>
</dbReference>
<dbReference type="Pfam" id="PF00106">
    <property type="entry name" value="adh_short"/>
    <property type="match status" value="1"/>
</dbReference>
<evidence type="ECO:0000256" key="2">
    <source>
        <dbReference type="ARBA" id="ARBA00023002"/>
    </source>
</evidence>
<organism evidence="4 5">
    <name type="scientific">Alkalimarinus sediminis</name>
    <dbReference type="NCBI Taxonomy" id="1632866"/>
    <lineage>
        <taxon>Bacteria</taxon>
        <taxon>Pseudomonadati</taxon>
        <taxon>Pseudomonadota</taxon>
        <taxon>Gammaproteobacteria</taxon>
        <taxon>Alteromonadales</taxon>
        <taxon>Alteromonadaceae</taxon>
        <taxon>Alkalimarinus</taxon>
    </lineage>
</organism>
<dbReference type="GO" id="GO:0016491">
    <property type="term" value="F:oxidoreductase activity"/>
    <property type="evidence" value="ECO:0007669"/>
    <property type="project" value="UniProtKB-KW"/>
</dbReference>
<protein>
    <submittedName>
        <fullName evidence="4">SDR family oxidoreductase</fullName>
    </submittedName>
</protein>
<dbReference type="KEGG" id="asem:NNL22_02840"/>
<proteinExistence type="inferred from homology"/>
<dbReference type="SUPFAM" id="SSF51735">
    <property type="entry name" value="NAD(P)-binding Rossmann-fold domains"/>
    <property type="match status" value="1"/>
</dbReference>
<evidence type="ECO:0000256" key="1">
    <source>
        <dbReference type="ARBA" id="ARBA00006484"/>
    </source>
</evidence>
<name>A0A9E8HJI0_9ALTE</name>
<gene>
    <name evidence="4" type="ORF">NNL22_02840</name>
</gene>
<sequence>MSDSKKSKFNESKWALVTGASSGIGRAFVNLLASKGFNIVLLARNVQRLNEAAKEVHGAYGVQTFVMSCDLGKEGAAKNIVNDLNENEIVITTLVNNAGYGDLNSFMSTSWDSNQKQINAMLCSVTELCYLLGQRMKQQEEGWIINVASLAAFTPNIPGMMYNGIKSYVVNFTEALDLELKQYNVNCLALCPGLTSTNFPKAMDAEALFAQAPKWRWMTPEKVAIEGYRAVKKGRSIHIPGKLNRVLATAYNVIPFSIKNELGRRGLIL</sequence>
<dbReference type="InterPro" id="IPR036291">
    <property type="entry name" value="NAD(P)-bd_dom_sf"/>
</dbReference>
<dbReference type="PIRSF" id="PIRSF000126">
    <property type="entry name" value="11-beta-HSD1"/>
    <property type="match status" value="1"/>
</dbReference>
<accession>A0A9E8HJI0</accession>
<keyword evidence="5" id="KW-1185">Reference proteome</keyword>
<evidence type="ECO:0000313" key="5">
    <source>
        <dbReference type="Proteomes" id="UP001164472"/>
    </source>
</evidence>
<dbReference type="CDD" id="cd05233">
    <property type="entry name" value="SDR_c"/>
    <property type="match status" value="1"/>
</dbReference>
<dbReference type="RefSeq" id="WP_251810626.1">
    <property type="nucleotide sequence ID" value="NZ_CP101527.1"/>
</dbReference>